<dbReference type="Gene3D" id="2.60.120.260">
    <property type="entry name" value="Galactose-binding domain-like"/>
    <property type="match status" value="1"/>
</dbReference>
<organism evidence="4 5">
    <name type="scientific">Mycena indigotica</name>
    <dbReference type="NCBI Taxonomy" id="2126181"/>
    <lineage>
        <taxon>Eukaryota</taxon>
        <taxon>Fungi</taxon>
        <taxon>Dikarya</taxon>
        <taxon>Basidiomycota</taxon>
        <taxon>Agaricomycotina</taxon>
        <taxon>Agaricomycetes</taxon>
        <taxon>Agaricomycetidae</taxon>
        <taxon>Agaricales</taxon>
        <taxon>Marasmiineae</taxon>
        <taxon>Mycenaceae</taxon>
        <taxon>Mycena</taxon>
    </lineage>
</organism>
<proteinExistence type="predicted"/>
<dbReference type="GeneID" id="59345502"/>
<keyword evidence="2" id="KW-0812">Transmembrane</keyword>
<keyword evidence="2" id="KW-0472">Membrane</keyword>
<reference evidence="4" key="1">
    <citation type="submission" date="2020-05" db="EMBL/GenBank/DDBJ databases">
        <title>Mycena genomes resolve the evolution of fungal bioluminescence.</title>
        <authorList>
            <person name="Tsai I.J."/>
        </authorList>
    </citation>
    <scope>NUCLEOTIDE SEQUENCE</scope>
    <source>
        <strain evidence="4">171206Taipei</strain>
    </source>
</reference>
<dbReference type="Proteomes" id="UP000636479">
    <property type="component" value="Unassembled WGS sequence"/>
</dbReference>
<comment type="caution">
    <text evidence="4">The sequence shown here is derived from an EMBL/GenBank/DDBJ whole genome shotgun (WGS) entry which is preliminary data.</text>
</comment>
<dbReference type="RefSeq" id="XP_037220907.1">
    <property type="nucleotide sequence ID" value="XM_037362986.1"/>
</dbReference>
<feature type="region of interest" description="Disordered" evidence="1">
    <location>
        <begin position="293"/>
        <end position="371"/>
    </location>
</feature>
<gene>
    <name evidence="4" type="ORF">MIND_00624100</name>
</gene>
<keyword evidence="5" id="KW-1185">Reference proteome</keyword>
<evidence type="ECO:0000313" key="4">
    <source>
        <dbReference type="EMBL" id="KAF7303935.1"/>
    </source>
</evidence>
<evidence type="ECO:0008006" key="6">
    <source>
        <dbReference type="Google" id="ProtNLM"/>
    </source>
</evidence>
<evidence type="ECO:0000256" key="1">
    <source>
        <dbReference type="SAM" id="MobiDB-lite"/>
    </source>
</evidence>
<evidence type="ECO:0000313" key="5">
    <source>
        <dbReference type="Proteomes" id="UP000636479"/>
    </source>
</evidence>
<sequence>MRPYLLPLSLLAMVVNGLVNVTVDDIDTTSIVYRGLWDLSTDHKSNLDFGGSHTYSSDLSATATLTFTGVSVYFLAPRWPYSVNTHVALDNGPGFTINLTDPFASTTSPGGSESAQWSVAWSATGLANVLHTLVVSIAPTGEGIVDGFMYTVDNDTSSSSSASNSISESATSSSAASSATSSAASLTTPRRNDTLTTALGISVGIAVLIAAAVAFYFFFYRRRMKDKSRPHSRRVLFDSWGGNLDSEHPGYAQNRQPEVVPFFAPTSVSHQPLYPAAPSISADAQPLLTQFGVSTPYRDEPRNTTSLVSTSWSETTGKDSQSGPSTLSSSSAAGSSRGPGTAAARAAASINEKPQPPRQHAMTPAPPAYSA</sequence>
<protein>
    <recommendedName>
        <fullName evidence="6">Mid2 domain-containing protein</fullName>
    </recommendedName>
</protein>
<feature type="chain" id="PRO_5034347421" description="Mid2 domain-containing protein" evidence="3">
    <location>
        <begin position="18"/>
        <end position="371"/>
    </location>
</feature>
<feature type="compositionally biased region" description="Polar residues" evidence="1">
    <location>
        <begin position="303"/>
        <end position="321"/>
    </location>
</feature>
<name>A0A8H6SQ40_9AGAR</name>
<dbReference type="AlphaFoldDB" id="A0A8H6SQ40"/>
<dbReference type="OrthoDB" id="3234968at2759"/>
<feature type="compositionally biased region" description="Low complexity" evidence="1">
    <location>
        <begin position="322"/>
        <end position="349"/>
    </location>
</feature>
<accession>A0A8H6SQ40</accession>
<feature type="signal peptide" evidence="3">
    <location>
        <begin position="1"/>
        <end position="17"/>
    </location>
</feature>
<feature type="transmembrane region" description="Helical" evidence="2">
    <location>
        <begin position="198"/>
        <end position="219"/>
    </location>
</feature>
<keyword evidence="3" id="KW-0732">Signal</keyword>
<evidence type="ECO:0000256" key="2">
    <source>
        <dbReference type="SAM" id="Phobius"/>
    </source>
</evidence>
<evidence type="ECO:0000256" key="3">
    <source>
        <dbReference type="SAM" id="SignalP"/>
    </source>
</evidence>
<dbReference type="EMBL" id="JACAZF010000005">
    <property type="protein sequence ID" value="KAF7303935.1"/>
    <property type="molecule type" value="Genomic_DNA"/>
</dbReference>
<keyword evidence="2" id="KW-1133">Transmembrane helix</keyword>